<evidence type="ECO:0000313" key="3">
    <source>
        <dbReference type="Proteomes" id="UP000324748"/>
    </source>
</evidence>
<dbReference type="PANTHER" id="PTHR33069:SF3">
    <property type="entry name" value="DYNEIN HEAVY CHAIN TAIL DOMAIN-CONTAINING PROTEIN"/>
    <property type="match status" value="1"/>
</dbReference>
<sequence length="417" mass="48529">MDGTLAPRNGSMNSDGKSEEENIELTLKILSIVRQRISSHSKDDEDDNRANLLYWLELRNTVPYELRQTILPRLHEMIQSATMMLNEFDPTTINPDWWYRRFLIRLMDIAELVEQINSSILSIWTTCGPEQEAPHELPEVEHLTRSRCTRTEFLVQCLIKYDLDDLFGSFEDLFNGLRPTTSSGSLPTASQDSGQIIEGINRRMPPVVDRINSITQWLQEPLVNIAKADWTNMADMFERGLFYSTYRTKFASEASFLQAFTTFLKFARLLVTKLPQSAPNQPLFFFGPLMDIEDVRLKILMYYSDKIGIWMSTMGFKIQNPHQPIDFREVATVLIRVIGGYSRFLIILERYWDSLLESDAPQVDPNLIVNARQWLNSWTPLFTLAARKVMQATGRLHFHQFHFELREAEHDDFLMED</sequence>
<name>A0A5B0M098_PUCGR</name>
<evidence type="ECO:0000313" key="2">
    <source>
        <dbReference type="EMBL" id="KAA1069184.1"/>
    </source>
</evidence>
<proteinExistence type="predicted"/>
<dbReference type="EMBL" id="VSWC01000183">
    <property type="protein sequence ID" value="KAA1069184.1"/>
    <property type="molecule type" value="Genomic_DNA"/>
</dbReference>
<protein>
    <submittedName>
        <fullName evidence="2">Uncharacterized protein</fullName>
    </submittedName>
</protein>
<accession>A0A5B0M098</accession>
<reference evidence="2 3" key="1">
    <citation type="submission" date="2019-05" db="EMBL/GenBank/DDBJ databases">
        <title>Emergence of the Ug99 lineage of the wheat stem rust pathogen through somatic hybridization.</title>
        <authorList>
            <person name="Li F."/>
            <person name="Upadhyaya N.M."/>
            <person name="Sperschneider J."/>
            <person name="Matny O."/>
            <person name="Nguyen-Phuc H."/>
            <person name="Mago R."/>
            <person name="Raley C."/>
            <person name="Miller M.E."/>
            <person name="Silverstein K.A.T."/>
            <person name="Henningsen E."/>
            <person name="Hirsch C.D."/>
            <person name="Visser B."/>
            <person name="Pretorius Z.A."/>
            <person name="Steffenson B.J."/>
            <person name="Schwessinger B."/>
            <person name="Dodds P.N."/>
            <person name="Figueroa M."/>
        </authorList>
    </citation>
    <scope>NUCLEOTIDE SEQUENCE [LARGE SCALE GENOMIC DNA]</scope>
    <source>
        <strain evidence="2">21-0</strain>
    </source>
</reference>
<dbReference type="PANTHER" id="PTHR33069">
    <property type="entry name" value="CHROMOSOME 7, WHOLE GENOME SHOTGUN SEQUENCE-RELATED"/>
    <property type="match status" value="1"/>
</dbReference>
<gene>
    <name evidence="2" type="ORF">PGT21_015527</name>
</gene>
<evidence type="ECO:0000256" key="1">
    <source>
        <dbReference type="SAM" id="MobiDB-lite"/>
    </source>
</evidence>
<feature type="region of interest" description="Disordered" evidence="1">
    <location>
        <begin position="1"/>
        <end position="20"/>
    </location>
</feature>
<dbReference type="AlphaFoldDB" id="A0A5B0M098"/>
<organism evidence="2 3">
    <name type="scientific">Puccinia graminis f. sp. tritici</name>
    <dbReference type="NCBI Taxonomy" id="56615"/>
    <lineage>
        <taxon>Eukaryota</taxon>
        <taxon>Fungi</taxon>
        <taxon>Dikarya</taxon>
        <taxon>Basidiomycota</taxon>
        <taxon>Pucciniomycotina</taxon>
        <taxon>Pucciniomycetes</taxon>
        <taxon>Pucciniales</taxon>
        <taxon>Pucciniaceae</taxon>
        <taxon>Puccinia</taxon>
    </lineage>
</organism>
<dbReference type="OrthoDB" id="2496464at2759"/>
<dbReference type="Proteomes" id="UP000324748">
    <property type="component" value="Unassembled WGS sequence"/>
</dbReference>
<keyword evidence="3" id="KW-1185">Reference proteome</keyword>
<comment type="caution">
    <text evidence="2">The sequence shown here is derived from an EMBL/GenBank/DDBJ whole genome shotgun (WGS) entry which is preliminary data.</text>
</comment>